<dbReference type="KEGG" id="cce:Ccel_1317"/>
<gene>
    <name evidence="2" type="ordered locus">Ccel_1317</name>
</gene>
<dbReference type="RefSeq" id="WP_015924819.1">
    <property type="nucleotide sequence ID" value="NC_011898.1"/>
</dbReference>
<dbReference type="OrthoDB" id="9806827at2"/>
<dbReference type="PANTHER" id="PTHR42731:SF1">
    <property type="entry name" value="RADICAL SAM DOMAIN PROTEIN"/>
    <property type="match status" value="1"/>
</dbReference>
<evidence type="ECO:0000313" key="2">
    <source>
        <dbReference type="EMBL" id="ACL75671.1"/>
    </source>
</evidence>
<protein>
    <submittedName>
        <fullName evidence="2">Radical SAM domain protein</fullName>
    </submittedName>
</protein>
<sequence>MSVKLSDALLKSVEKPSRYTGNEWNSVIKDPKSVDIRFAFCFPDSYEVGMSHLGMKILYHLLNERNDCYCERVFAPWTDMEEKMRLNNIPLYGLESKDPIRDFDFVGFTLQYEMSFTNIINMLDLAGIPLTSDKRTDNDSFVCAGGPCAYNPEPLADIIDFFMMGEGEEIINEVMDAYAKWKGTGRSRQEFLEDIVKIEGIYVPAFYDVSYNEDGTIRSFEPKKSDYPVKIKKRIIKDMDNAYFPDKIVVPYTDIVHDRIMLEVFRGCTRGCRFCQAGFIYRPVREKSHKRLIELANKLEESSGYEEISLTSLSTSDYTELHELTTGLLDKMEEKKVNLSLPSLRIDSFSLDLMEKAQKVRKSGLTFAPEAGTQRLRDVINKGVTEEDLINAVSLAFNGGWSSVKLYFMLGLPTETMEDVEGIADLAYKVVNAYKNVPREKKGKGLNVTVSTSSFVPKAFTPFQWEPQDTRESLNEKQMFLKSKIRSKQVTYNYHENRLSLLEAVFARGDRKTCKVLLKAWEMGCKFDSWGEHFKFDVWMKAFEECGVDPYFYATRKRDYEELLPWDHIDIGVSKKYLISESKKALEEKITPNCRVNCGGCGATIFESGICGGN</sequence>
<dbReference type="GO" id="GO:0051536">
    <property type="term" value="F:iron-sulfur cluster binding"/>
    <property type="evidence" value="ECO:0007669"/>
    <property type="project" value="InterPro"/>
</dbReference>
<dbReference type="SMART" id="SM00729">
    <property type="entry name" value="Elp3"/>
    <property type="match status" value="1"/>
</dbReference>
<dbReference type="InterPro" id="IPR006638">
    <property type="entry name" value="Elp3/MiaA/NifB-like_rSAM"/>
</dbReference>
<keyword evidence="3" id="KW-1185">Reference proteome</keyword>
<dbReference type="Proteomes" id="UP000001349">
    <property type="component" value="Chromosome"/>
</dbReference>
<name>B8I173_RUMCH</name>
<dbReference type="GO" id="GO:0003824">
    <property type="term" value="F:catalytic activity"/>
    <property type="evidence" value="ECO:0007669"/>
    <property type="project" value="InterPro"/>
</dbReference>
<evidence type="ECO:0000259" key="1">
    <source>
        <dbReference type="PROSITE" id="PS51918"/>
    </source>
</evidence>
<dbReference type="InterPro" id="IPR023404">
    <property type="entry name" value="rSAM_horseshoe"/>
</dbReference>
<dbReference type="PANTHER" id="PTHR42731">
    <property type="entry name" value="SLL1084 PROTEIN"/>
    <property type="match status" value="1"/>
</dbReference>
<dbReference type="PROSITE" id="PS51918">
    <property type="entry name" value="RADICAL_SAM"/>
    <property type="match status" value="1"/>
</dbReference>
<feature type="domain" description="Radical SAM core" evidence="1">
    <location>
        <begin position="250"/>
        <end position="493"/>
    </location>
</feature>
<dbReference type="SFLD" id="SFLDG01082">
    <property type="entry name" value="B12-binding_domain_containing"/>
    <property type="match status" value="1"/>
</dbReference>
<dbReference type="HOGENOM" id="CLU_011543_3_2_9"/>
<dbReference type="eggNOG" id="COG1032">
    <property type="taxonomic scope" value="Bacteria"/>
</dbReference>
<dbReference type="Pfam" id="PF04055">
    <property type="entry name" value="Radical_SAM"/>
    <property type="match status" value="1"/>
</dbReference>
<dbReference type="STRING" id="394503.Ccel_1317"/>
<dbReference type="SUPFAM" id="SSF102114">
    <property type="entry name" value="Radical SAM enzymes"/>
    <property type="match status" value="1"/>
</dbReference>
<dbReference type="InterPro" id="IPR023862">
    <property type="entry name" value="CHP03960_rSAM"/>
</dbReference>
<organism evidence="2 3">
    <name type="scientific">Ruminiclostridium cellulolyticum (strain ATCC 35319 / DSM 5812 / JCM 6584 / H10)</name>
    <name type="common">Clostridium cellulolyticum</name>
    <dbReference type="NCBI Taxonomy" id="394503"/>
    <lineage>
        <taxon>Bacteria</taxon>
        <taxon>Bacillati</taxon>
        <taxon>Bacillota</taxon>
        <taxon>Clostridia</taxon>
        <taxon>Eubacteriales</taxon>
        <taxon>Oscillospiraceae</taxon>
        <taxon>Ruminiclostridium</taxon>
    </lineage>
</organism>
<dbReference type="EMBL" id="CP001348">
    <property type="protein sequence ID" value="ACL75671.1"/>
    <property type="molecule type" value="Genomic_DNA"/>
</dbReference>
<dbReference type="InterPro" id="IPR058240">
    <property type="entry name" value="rSAM_sf"/>
</dbReference>
<dbReference type="InterPro" id="IPR045784">
    <property type="entry name" value="Radical_SAM_N2"/>
</dbReference>
<dbReference type="CDD" id="cd01335">
    <property type="entry name" value="Radical_SAM"/>
    <property type="match status" value="1"/>
</dbReference>
<evidence type="ECO:0000313" key="3">
    <source>
        <dbReference type="Proteomes" id="UP000001349"/>
    </source>
</evidence>
<dbReference type="Pfam" id="PF19864">
    <property type="entry name" value="Radical_SAM_N2"/>
    <property type="match status" value="1"/>
</dbReference>
<dbReference type="AlphaFoldDB" id="B8I173"/>
<proteinExistence type="predicted"/>
<dbReference type="SFLD" id="SFLDS00029">
    <property type="entry name" value="Radical_SAM"/>
    <property type="match status" value="1"/>
</dbReference>
<reference evidence="2 3" key="1">
    <citation type="submission" date="2009-01" db="EMBL/GenBank/DDBJ databases">
        <title>Complete sequence of Clostridium cellulolyticum H10.</title>
        <authorList>
            <consortium name="US DOE Joint Genome Institute"/>
            <person name="Lucas S."/>
            <person name="Copeland A."/>
            <person name="Lapidus A."/>
            <person name="Glavina del Rio T."/>
            <person name="Dalin E."/>
            <person name="Tice H."/>
            <person name="Bruce D."/>
            <person name="Goodwin L."/>
            <person name="Pitluck S."/>
            <person name="Chertkov O."/>
            <person name="Saunders E."/>
            <person name="Brettin T."/>
            <person name="Detter J.C."/>
            <person name="Han C."/>
            <person name="Larimer F."/>
            <person name="Land M."/>
            <person name="Hauser L."/>
            <person name="Kyrpides N."/>
            <person name="Ivanova N."/>
            <person name="Zhou J."/>
            <person name="Richardson P."/>
        </authorList>
    </citation>
    <scope>NUCLEOTIDE SEQUENCE [LARGE SCALE GENOMIC DNA]</scope>
    <source>
        <strain evidence="3">ATCC 35319 / DSM 5812 / JCM 6584 / H10</strain>
    </source>
</reference>
<dbReference type="Gene3D" id="3.80.30.20">
    <property type="entry name" value="tm_1862 like domain"/>
    <property type="match status" value="1"/>
</dbReference>
<dbReference type="InterPro" id="IPR007197">
    <property type="entry name" value="rSAM"/>
</dbReference>
<dbReference type="NCBIfam" id="TIGR03960">
    <property type="entry name" value="rSAM_fuse_unch"/>
    <property type="match status" value="1"/>
</dbReference>
<accession>B8I173</accession>